<dbReference type="InterPro" id="IPR011049">
    <property type="entry name" value="Serralysin-like_metalloprot_C"/>
</dbReference>
<dbReference type="Pfam" id="PF01483">
    <property type="entry name" value="P_proprotein"/>
    <property type="match status" value="1"/>
</dbReference>
<organism evidence="7 8">
    <name type="scientific">Laspinema palackyanum D2a</name>
    <dbReference type="NCBI Taxonomy" id="2953684"/>
    <lineage>
        <taxon>Bacteria</taxon>
        <taxon>Bacillati</taxon>
        <taxon>Cyanobacteriota</taxon>
        <taxon>Cyanophyceae</taxon>
        <taxon>Oscillatoriophycideae</taxon>
        <taxon>Oscillatoriales</taxon>
        <taxon>Laspinemataceae</taxon>
        <taxon>Laspinema</taxon>
        <taxon>Laspinema palackyanum</taxon>
    </lineage>
</organism>
<evidence type="ECO:0000256" key="2">
    <source>
        <dbReference type="ARBA" id="ARBA00022525"/>
    </source>
</evidence>
<dbReference type="SUPFAM" id="SSF55486">
    <property type="entry name" value="Metalloproteases ('zincins'), catalytic domain"/>
    <property type="match status" value="1"/>
</dbReference>
<protein>
    <submittedName>
        <fullName evidence="7">Proprotein convertase P-domain-containing protein</fullName>
    </submittedName>
</protein>
<evidence type="ECO:0000256" key="1">
    <source>
        <dbReference type="ARBA" id="ARBA00004613"/>
    </source>
</evidence>
<proteinExistence type="predicted"/>
<dbReference type="InterPro" id="IPR024079">
    <property type="entry name" value="MetalloPept_cat_dom_sf"/>
</dbReference>
<dbReference type="SUPFAM" id="SSF51120">
    <property type="entry name" value="beta-Roll"/>
    <property type="match status" value="8"/>
</dbReference>
<name>A0ABT2N043_9CYAN</name>
<keyword evidence="2" id="KW-0964">Secreted</keyword>
<dbReference type="InterPro" id="IPR001343">
    <property type="entry name" value="Hemolysn_Ca-bd"/>
</dbReference>
<dbReference type="Proteomes" id="UP001525890">
    <property type="component" value="Unassembled WGS sequence"/>
</dbReference>
<dbReference type="SUPFAM" id="SSF49785">
    <property type="entry name" value="Galactose-binding domain-like"/>
    <property type="match status" value="1"/>
</dbReference>
<feature type="compositionally biased region" description="Low complexity" evidence="5">
    <location>
        <begin position="3878"/>
        <end position="3890"/>
    </location>
</feature>
<dbReference type="PANTHER" id="PTHR38340">
    <property type="entry name" value="S-LAYER PROTEIN"/>
    <property type="match status" value="1"/>
</dbReference>
<dbReference type="Gene3D" id="2.150.10.10">
    <property type="entry name" value="Serralysin-like metalloprotease, C-terminal"/>
    <property type="match status" value="6"/>
</dbReference>
<evidence type="ECO:0000259" key="6">
    <source>
        <dbReference type="PROSITE" id="PS51829"/>
    </source>
</evidence>
<sequence length="4174" mass="439142">MDIYLTQGQPQFHFEANSLDTRTAEDDFTRLLEKPTGFESMVAIAPEWERPLEMNFDSGFYNSDRFAWVVPNYPYNIEVSSDADSLTGSSDRPEERPLQLQELDRLADAAIARWSNTQWGRERHQELQNITFQIEDLSGAIVGQARGTTILIDPTAAGYGWFTDATPFDDVEFTASGEGLSADRNSAAFDRMDLLTVVTHEIGHALGLDDLESSDRSGDLMYGSVVAGERRLPEDPQPTDFLAEGDRSLPHNLEASIPINDISRSQYLANPTLTEPFKTAIVNGLSGVVKTLDNASETLGNQLLSIPGLMDESGEGENLALPGLLGDMKLGSLLQEQIINKIDTTFAGTSLTDLETFIDSLDFSTEILGVNFSNVSVGFVPVTATANNPDDYELLFDFSVNAQLSDKFKLDLGKNADLYGIDLDVNAVANLLLKTNVNLDLSFGSALTIAEGNFGGQPNVPDTKITLDSDNFFIRQADLQATARIDESNLNVGLQVGFLDVRVENGSFDLDANISANLLDPNNKDGLNRITLSELNNTADENLTTVNATGNLAVLLPVKVNGIEGVAGDFFDANGATIAINADVGQLLGNGNVTGSDIDPRMTLPVSVNETFEEAIASFNNIGSADILSLLRRIGNEFGKLEDAEVLNLPIPFTENKTLGEFFGLADGLKTSLIDNLVDEQNNFQFDSVQSFAVKLAELLPLDIKGIDASFDPDTQELRFKVKINPQLPGIDLPMGFDLDLGKLGGFETDTTVKLTPDFGAEFTFGIDLSGKSHEIAIAAIASDTLNKQVNGDASFSVKIGNKAPVALTVSNTENSTVADWMADIKAAITAAGISDTLNVKAMSEGKGFFLTTTEPFLQVFNVSKTAKLLGLSENQTAAQLAMVGLDEWAIASVNPPPTTGKPGNDVSFALVVDGETVNVNLLATKTDANLSETSTNEDINDLVEDLNLAFTTAKLSDKRSLSSVVMATSVNDKIVLRTTDPSVQSLQVIDAGSGLDVTVLGFTLDAVADEFGLPKNGVLSGEAVFTITLDDRPPVTVKVAADASNANAADPIAALMADINLALASSGLGEDIFAGRNGDRLILAADDTAKQLAIHAISEAAIALGIQDNFVTQTRPSVDAFIENAKIGGSLNLSADEIEASAEFGFVGIDIKGSEGDDTLKDADVTATVNVAIADSEGNTKFVLGDPEVKIADSLQVSGIDWSGHVTLRDIDVQGGIPGLTASDLEIPILISNATDSNLPAITPDFSTLSALLDFEQFDFAKVVDVLKDVATFLSDRFESLPAMQNDLPLVGVSIADLLTFTEKFAEVVSEFEQNPAGIVQDLNNRLVEALGLPQGSNLIAIAYDPATSLFSIDLNLVETFTDSLGVDFDLGAIADIPNVQLQGAAGLQAEGSAKAKLSIGIDLSDPTNPLSFLNLDKTDLSVEFAARGNNLSFVGALGPLGLFVNDGVAAIDGDGNAATTDDFAKIAIALTDPTPGDNRILFTEFADLKAAIAMTGAADATLPIFFPSESNFIGDLGFSVTDLSSFLSKPANPENYTVKIPNWSAMLDNLDFSLLSNLHLAIEGIDAFLAGLQTLLEADVFDADLPLIGDSLGEGATFIEDIRSRLYNGLRDTVDNSIAKTPELIQDSLFEILGTKGLNLLKDGDKSGAIDRNDIAIVGDPNANNFLQWDMTLGGNFTVDEKIAFDLGLPALGLEVDGGVNVDLGWELDFGFGLNQKEGFYFALSEDTADPELTVTLDASLPGFEATGNLGFLKLDVKDRGVETAVNTGSTTPKSATQFNAKFAIDLFEEGATGEDATKLGLFEMGNLGVTPTLTGKADVKLDITASVNGAALGDEELTAALPSIVSDFDLLWTFDASDLSGNIGKLETVAFNNVGLDLGSFISDFLGPIVGKIQNITEPIEPIINVLRNPLPVISDLAGQNITLIDLAEAFGYGGQFGMIEDIANIVALINDLPANPDSVIIPFGSWNLLEGNSDLFNPAGLDEMRGAKKLEGLAGLNAEIVPVTQSQKAASSTSTTGFVENLKSGKYGNLQFPILTDPSQVFGLLMGRKEPANLLTYDMDPLEFEFEYSQFFPIVGPLGAEITGMIGAGIDLGFGFDSYGGQRFAEGNYQYPMDIFRGFYVSDRIKADGTGPEVPEATLYGSLVAAGVLNLGIAKGGVGGGVFATIDFDLNDPNSDGRVRIEEILNNIYLGLENTRLLNNPITAVFDVSGSVEAKLKWFVEVLKWEKEGQIGPSASLLNFNYSMPRPPVLASAIGDGVLRLNMGDYAGDRLHENTTDGDEQFTITQNGNSITVAALGETQTYKGVSKIVASGGGGNDTFIFNNVTIAAEIDGGFGDDLIDLRGSTGDATIVGGSGNDTLYGGSGNDFITGDKGIDRIFGGGGNDNIAGGTEADILSGDSGNDTIAGGEADDTIAGGGNTDYIDGGAGSDRIWGDSTLDINGTLTSTTANSDADILSGGDDNDELFGEGGNDTIGGGSGSDRIDGHSGEDEIWGDSEFEANGKRIAPLPRTKGHDTLSGNEDSDRIFGEDGNDLIHGHSGDDTIEGNFGADTLLGDENNDWLNGGADSDLVLGGANSDRIKGDTGNDILFGDKGVVASLGDNPDNTDDDAIAGDGNFNQVLGFTGDGDPLSRDIMVTQIDTTDGDDTIDSGAGDDIAFGGTGNDRIFGDILPEEIDGETPTGQDILFGDGGRVLFSNRQVTSIKTTDPKYGGDDVIGGNNGDDIALGGAGNDQILGGHGTNITTTASDADILIGDSGELQYRDRQITRIFSTDPTLGGNDTIAGNESDDMMIGGAASDELGGNEGNDIVLGDNGVIVRNDGTQNANDIYTTDANTGSSDRLSGDGGDDILIGGDYNDEISGNDGDDVAVGDHAYIYRNTENIIERIATQFEDAGGNDLIQGNAGNDKLIGGTAQDRISGNAGNDIALGDNGAIVGNDGSSEANDILTQSPEFGGIDNISGDEGNDILIGGSGGNDATGIGGDFISGNDGDDVAIGDNARIFRTSNEAIQRIVTTFPHIGGDDFVEGNGGRDALLGGFGIDTLDGADGTDIILGDNGELDYTLDGNLNTLNRVTTTDPTQGDRDLIAGGNDNDVIFGGTLGDTITAGEGNDLAFGDHGKVEGIIDLTQLPLNQPNPPFTFTAIDTQLEDRGGDELIHGDSGDDIILGQQGSDRLFGDAGDDDIIGGHNVAGGDDTNDAIDGGTEADAIAGDNASILRSSDTRNPRMRVLSGEVIYDAAGNPQVTSEGQPNPTHAAERQIQLFDHHIETELEQYGNDAIAGGAGEDAIFGQLGNDVIQGDSSINEAVSVTDPSVERNDDGDDYIEGNGGEDLIFGNSGQDDIIGGSSSLFGNDTADKRPDGEDTIFGGAATDIDRNTVGDESPQGHAKDADAIAGDNANIFRLVGTHGTYSGAFLTFTYDNYSRSLRIVPRAIETLDYTPGDSLTAIGGDDLIYGETGDDAIYGMTGNDVLFGNGQDDDIFGGIGHDRIYGGTGEDGILGDDGRIFTSRNGETESLYGLTTRNLPGNISIPGPFIGAIVHENGRLKKEARWTAFDFGGNDIIYGGLGDDFLHGGTGDDAISGAEALPEFYQATPVTEFNSLGYDPITRKLAVYDAYNPREKIAGFLLNFEAVDANGNKIDDGLDYIFGDNGHDWLVGGTNRDRLFGGMGDDLINADDNHETNGGLNNRPDDPEFADADFAFGGGGLDVLIANTGGDRLFDWTGEFNSFLVPFSPFGEPTIIRSISPHVVQFLLDLGISSGTDSQLIEPYGELGLVTQKDPQWGDQHGSPRDPQPGNIPGVQRDTQGAPEGTEERTPGNGNNPGNNGNGNPQDNPNHPSNNGNGNSGNRPTPPSNNNNPGVTTPIFEGVVPPNPSLNPNPIGNNNGNSPKPGNPTPGTPPSNPNNSNGSQNNQPPEPETIPVPPVPIVTEEPKPTPTPGTVITVPVVTEEPKPAPTPGTVITVPVVTEEPKPAPTPGTVITVPVTDDDNTTNPGTISEEEPEPTVSEATLGEDNNPVVTPEPDPIPPETIILEQIYTSSDVNLTIPDPGILRSTLTIPNSGTILDINIQLSLNHNRNNDLQVFLENPQGKRVQLFANVGGNGNTFANLTLDDQGQLPVTAAANPNITTFRPQEELALFNGLPLAGLWTLEVQDTRQQQTGILNSWSMIVTHQNR</sequence>
<reference evidence="7 8" key="1">
    <citation type="journal article" date="2022" name="Front. Microbiol.">
        <title>High genomic differentiation and limited gene flow indicate recent cryptic speciation within the genus Laspinema (cyanobacteria).</title>
        <authorList>
            <person name="Stanojkovic A."/>
            <person name="Skoupy S."/>
            <person name="Skaloud P."/>
            <person name="Dvorak P."/>
        </authorList>
    </citation>
    <scope>NUCLEOTIDE SEQUENCE [LARGE SCALE GENOMIC DNA]</scope>
    <source>
        <strain evidence="7 8">D2a</strain>
    </source>
</reference>
<dbReference type="EMBL" id="JAMXFF010000077">
    <property type="protein sequence ID" value="MCT7970157.1"/>
    <property type="molecule type" value="Genomic_DNA"/>
</dbReference>
<dbReference type="PROSITE" id="PS00330">
    <property type="entry name" value="HEMOLYSIN_CALCIUM"/>
    <property type="match status" value="6"/>
</dbReference>
<dbReference type="Gene3D" id="3.40.390.10">
    <property type="entry name" value="Collagenase (Catalytic Domain)"/>
    <property type="match status" value="1"/>
</dbReference>
<feature type="compositionally biased region" description="Low complexity" evidence="5">
    <location>
        <begin position="3817"/>
        <end position="3864"/>
    </location>
</feature>
<dbReference type="Pfam" id="PF00353">
    <property type="entry name" value="HemolysinCabind"/>
    <property type="match status" value="18"/>
</dbReference>
<feature type="region of interest" description="Disordered" evidence="5">
    <location>
        <begin position="3968"/>
        <end position="4024"/>
    </location>
</feature>
<feature type="compositionally biased region" description="Pro residues" evidence="5">
    <location>
        <begin position="3914"/>
        <end position="3926"/>
    </location>
</feature>
<feature type="compositionally biased region" description="Pro residues" evidence="5">
    <location>
        <begin position="3891"/>
        <end position="3902"/>
    </location>
</feature>
<comment type="subcellular location">
    <subcellularLocation>
        <location evidence="1">Secreted</location>
    </subcellularLocation>
</comment>
<evidence type="ECO:0000313" key="8">
    <source>
        <dbReference type="Proteomes" id="UP001525890"/>
    </source>
</evidence>
<feature type="compositionally biased region" description="Low complexity" evidence="5">
    <location>
        <begin position="3336"/>
        <end position="3349"/>
    </location>
</feature>
<dbReference type="RefSeq" id="WP_368009587.1">
    <property type="nucleotide sequence ID" value="NZ_JAMXFF010000077.1"/>
</dbReference>
<evidence type="ECO:0000313" key="7">
    <source>
        <dbReference type="EMBL" id="MCT7970157.1"/>
    </source>
</evidence>
<evidence type="ECO:0000256" key="4">
    <source>
        <dbReference type="ARBA" id="ARBA00022801"/>
    </source>
</evidence>
<dbReference type="InterPro" id="IPR050557">
    <property type="entry name" value="RTX_toxin/Mannuronan_C5-epim"/>
</dbReference>
<feature type="domain" description="P/Homo B" evidence="6">
    <location>
        <begin position="4025"/>
        <end position="4174"/>
    </location>
</feature>
<evidence type="ECO:0000256" key="5">
    <source>
        <dbReference type="SAM" id="MobiDB-lite"/>
    </source>
</evidence>
<feature type="compositionally biased region" description="Low complexity" evidence="5">
    <location>
        <begin position="3903"/>
        <end position="3913"/>
    </location>
</feature>
<feature type="compositionally biased region" description="Low complexity" evidence="5">
    <location>
        <begin position="3976"/>
        <end position="3996"/>
    </location>
</feature>
<dbReference type="PROSITE" id="PS51829">
    <property type="entry name" value="P_HOMO_B"/>
    <property type="match status" value="1"/>
</dbReference>
<accession>A0ABT2N043</accession>
<dbReference type="InterPro" id="IPR008979">
    <property type="entry name" value="Galactose-bd-like_sf"/>
</dbReference>
<gene>
    <name evidence="7" type="ORF">NG799_27970</name>
</gene>
<dbReference type="Gene3D" id="2.60.120.260">
    <property type="entry name" value="Galactose-binding domain-like"/>
    <property type="match status" value="1"/>
</dbReference>
<comment type="caution">
    <text evidence="7">The sequence shown here is derived from an EMBL/GenBank/DDBJ whole genome shotgun (WGS) entry which is preliminary data.</text>
</comment>
<feature type="region of interest" description="Disordered" evidence="5">
    <location>
        <begin position="3307"/>
        <end position="3388"/>
    </location>
</feature>
<dbReference type="PANTHER" id="PTHR38340:SF1">
    <property type="entry name" value="S-LAYER PROTEIN"/>
    <property type="match status" value="1"/>
</dbReference>
<evidence type="ECO:0000256" key="3">
    <source>
        <dbReference type="ARBA" id="ARBA00022670"/>
    </source>
</evidence>
<dbReference type="InterPro" id="IPR018511">
    <property type="entry name" value="Hemolysin-typ_Ca-bd_CS"/>
</dbReference>
<feature type="region of interest" description="Disordered" evidence="5">
    <location>
        <begin position="3778"/>
        <end position="3940"/>
    </location>
</feature>
<keyword evidence="8" id="KW-1185">Reference proteome</keyword>
<keyword evidence="3" id="KW-0645">Protease</keyword>
<dbReference type="PRINTS" id="PR00313">
    <property type="entry name" value="CABNDNGRPT"/>
</dbReference>
<dbReference type="InterPro" id="IPR002884">
    <property type="entry name" value="P_dom"/>
</dbReference>
<keyword evidence="4" id="KW-0378">Hydrolase</keyword>